<evidence type="ECO:0000313" key="1">
    <source>
        <dbReference type="EMBL" id="MBB5149169.1"/>
    </source>
</evidence>
<sequence>MTIDLSRVYIERCNKETEEILEKESASFLNTSISYFKNHLNEFLYIQSPVFDEIKVDAISMEVDDVFGTYMALFGLKVQKKHTKTIKNFLEQHLHTNSIKNYSALFAGDEGLWEINLPLNFIEGFQEDMTIEQALFLTCDFIQKLVQQIEISE</sequence>
<keyword evidence="2" id="KW-1185">Reference proteome</keyword>
<comment type="caution">
    <text evidence="1">The sequence shown here is derived from an EMBL/GenBank/DDBJ whole genome shotgun (WGS) entry which is preliminary data.</text>
</comment>
<reference evidence="1 2" key="1">
    <citation type="submission" date="2020-08" db="EMBL/GenBank/DDBJ databases">
        <title>Genomic Encyclopedia of Type Strains, Phase IV (KMG-IV): sequencing the most valuable type-strain genomes for metagenomic binning, comparative biology and taxonomic classification.</title>
        <authorList>
            <person name="Goeker M."/>
        </authorList>
    </citation>
    <scope>NUCLEOTIDE SEQUENCE [LARGE SCALE GENOMIC DNA]</scope>
    <source>
        <strain evidence="1 2">DSM 10633</strain>
    </source>
</reference>
<gene>
    <name evidence="1" type="ORF">HNR36_001556</name>
</gene>
<protein>
    <submittedName>
        <fullName evidence="1">Uncharacterized protein</fullName>
    </submittedName>
</protein>
<dbReference type="RefSeq" id="WP_168412396.1">
    <property type="nucleotide sequence ID" value="NZ_JAAXPW010000016.1"/>
</dbReference>
<dbReference type="EMBL" id="JACHGZ010000015">
    <property type="protein sequence ID" value="MBB5149169.1"/>
    <property type="molecule type" value="Genomic_DNA"/>
</dbReference>
<accession>A0A840PRR0</accession>
<dbReference type="AlphaFoldDB" id="A0A840PRR0"/>
<name>A0A840PRR0_URETH</name>
<dbReference type="Proteomes" id="UP000557217">
    <property type="component" value="Unassembled WGS sequence"/>
</dbReference>
<evidence type="ECO:0000313" key="2">
    <source>
        <dbReference type="Proteomes" id="UP000557217"/>
    </source>
</evidence>
<proteinExistence type="predicted"/>
<organism evidence="1 2">
    <name type="scientific">Ureibacillus thermosphaericus</name>
    <dbReference type="NCBI Taxonomy" id="51173"/>
    <lineage>
        <taxon>Bacteria</taxon>
        <taxon>Bacillati</taxon>
        <taxon>Bacillota</taxon>
        <taxon>Bacilli</taxon>
        <taxon>Bacillales</taxon>
        <taxon>Caryophanaceae</taxon>
        <taxon>Ureibacillus</taxon>
    </lineage>
</organism>